<dbReference type="OrthoDB" id="9816277at2"/>
<dbReference type="RefSeq" id="WP_004078336.1">
    <property type="nucleotide sequence ID" value="NZ_RHJS01000002.1"/>
</dbReference>
<evidence type="ECO:0000259" key="1">
    <source>
        <dbReference type="Pfam" id="PF06114"/>
    </source>
</evidence>
<reference evidence="3" key="1">
    <citation type="submission" date="2018-10" db="EMBL/GenBank/DDBJ databases">
        <title>Schaedlerella arabinophila gen. nov. sp. nov., isolated from the mouse intestinal tract and comparative analysis with the genome of the closely related altered Schaedler flora strain ASF502.</title>
        <authorList>
            <person name="Miyake S."/>
            <person name="Soh M."/>
            <person name="Seedorf H."/>
        </authorList>
    </citation>
    <scope>NUCLEOTIDE SEQUENCE [LARGE SCALE GENOMIC DNA]</scope>
    <source>
        <strain evidence="3">DSM 106076</strain>
    </source>
</reference>
<evidence type="ECO:0000313" key="3">
    <source>
        <dbReference type="EMBL" id="RRK31744.1"/>
    </source>
</evidence>
<protein>
    <submittedName>
        <fullName evidence="3">ImmA/IrrE family metallo-endopeptidase</fullName>
    </submittedName>
</protein>
<dbReference type="AlphaFoldDB" id="N2AI12"/>
<dbReference type="STRING" id="2044587.C824_02035"/>
<keyword evidence="4" id="KW-1185">Reference proteome</keyword>
<dbReference type="EMBL" id="RHJS01000002">
    <property type="protein sequence ID" value="RRK31744.1"/>
    <property type="molecule type" value="Genomic_DNA"/>
</dbReference>
<accession>N2AI12</accession>
<reference evidence="2 5" key="2">
    <citation type="submission" date="2019-07" db="EMBL/GenBank/DDBJ databases">
        <title>Draft genome sequences of 15 bacterial species constituting the stable defined intestinal microbiota of the GM15 gnotobiotic mouse model.</title>
        <authorList>
            <person name="Elie C."/>
            <person name="Mathieu A."/>
            <person name="Saliou A."/>
            <person name="Darnaud M."/>
            <person name="Leulier F."/>
            <person name="Tamellini A."/>
        </authorList>
    </citation>
    <scope>NUCLEOTIDE SEQUENCE [LARGE SCALE GENOMIC DNA]</scope>
    <source>
        <strain evidence="5">ASF 502</strain>
        <strain evidence="2">MD300</strain>
    </source>
</reference>
<feature type="domain" description="IrrE N-terminal-like" evidence="1">
    <location>
        <begin position="34"/>
        <end position="169"/>
    </location>
</feature>
<dbReference type="HOGENOM" id="CLU_088575_0_0_9"/>
<evidence type="ECO:0000313" key="5">
    <source>
        <dbReference type="Proteomes" id="UP000474104"/>
    </source>
</evidence>
<dbReference type="Proteomes" id="UP000474104">
    <property type="component" value="Unassembled WGS sequence"/>
</dbReference>
<organism evidence="3 4">
    <name type="scientific">Schaedlerella arabinosiphila</name>
    <dbReference type="NCBI Taxonomy" id="2044587"/>
    <lineage>
        <taxon>Bacteria</taxon>
        <taxon>Bacillati</taxon>
        <taxon>Bacillota</taxon>
        <taxon>Clostridia</taxon>
        <taxon>Lachnospirales</taxon>
        <taxon>Lachnospiraceae</taxon>
        <taxon>Schaedlerella</taxon>
    </lineage>
</organism>
<dbReference type="PANTHER" id="PTHR43236:SF1">
    <property type="entry name" value="BLL7220 PROTEIN"/>
    <property type="match status" value="1"/>
</dbReference>
<dbReference type="EMBL" id="VIRB01000108">
    <property type="protein sequence ID" value="NDO70492.1"/>
    <property type="molecule type" value="Genomic_DNA"/>
</dbReference>
<dbReference type="Proteomes" id="UP000274920">
    <property type="component" value="Unassembled WGS sequence"/>
</dbReference>
<dbReference type="PANTHER" id="PTHR43236">
    <property type="entry name" value="ANTITOXIN HIGA1"/>
    <property type="match status" value="1"/>
</dbReference>
<dbReference type="Gene3D" id="1.10.10.2910">
    <property type="match status" value="1"/>
</dbReference>
<accession>A0A426DG65</accession>
<dbReference type="eggNOG" id="COG2856">
    <property type="taxonomic scope" value="Bacteria"/>
</dbReference>
<sequence>MQNHRKREIRIKAESFREKCKVSRYGIINLFRECDRFGCKLLRYPLGREADLGFVLKREADTIIFTNTCSRLSREIFTLAHEIGHAILHLESTVSCIDDAFTISGKSTDKIEQEANYFAACLLMPGDEVDKFLDLEVEKFRKNRLSAMDIARMMSEFHVSFDMALNRLENLGKIGCDERVRLDNERNQSRVGNLLRCVGGNGRLNEITREIEIPYEYIDYVIYNYNHNAIPRETLEKALDCCHLTMEDISDKLVCRRQKDDDLDELIGGLED</sequence>
<proteinExistence type="predicted"/>
<dbReference type="InterPro" id="IPR010359">
    <property type="entry name" value="IrrE_HExxH"/>
</dbReference>
<dbReference type="Pfam" id="PF06114">
    <property type="entry name" value="Peptidase_M78"/>
    <property type="match status" value="1"/>
</dbReference>
<dbReference type="InterPro" id="IPR052345">
    <property type="entry name" value="Rad_response_metalloprotease"/>
</dbReference>
<evidence type="ECO:0000313" key="4">
    <source>
        <dbReference type="Proteomes" id="UP000274920"/>
    </source>
</evidence>
<comment type="caution">
    <text evidence="3">The sequence shown here is derived from an EMBL/GenBank/DDBJ whole genome shotgun (WGS) entry which is preliminary data.</text>
</comment>
<gene>
    <name evidence="3" type="ORF">EBB54_10485</name>
    <name evidence="2" type="ORF">FMM80_18320</name>
</gene>
<evidence type="ECO:0000313" key="2">
    <source>
        <dbReference type="EMBL" id="NDO70492.1"/>
    </source>
</evidence>
<name>N2AI12_9FIRM</name>